<dbReference type="PANTHER" id="PTHR45892:SF1">
    <property type="entry name" value="AMINOACYLASE-1"/>
    <property type="match status" value="1"/>
</dbReference>
<dbReference type="Pfam" id="PF07687">
    <property type="entry name" value="M20_dimer"/>
    <property type="match status" value="1"/>
</dbReference>
<comment type="caution">
    <text evidence="4">The sequence shown here is derived from an EMBL/GenBank/DDBJ whole genome shotgun (WGS) entry which is preliminary data.</text>
</comment>
<reference evidence="4 5" key="1">
    <citation type="journal article" date="2016" name="Mol. Biol. Evol.">
        <title>Genome-Wide Survey of Gut Fungi (Harpellales) Reveals the First Horizontally Transferred Ubiquitin Gene from a Mosquito Host.</title>
        <authorList>
            <person name="Wang Y."/>
            <person name="White M.M."/>
            <person name="Kvist S."/>
            <person name="Moncalvo J.M."/>
        </authorList>
    </citation>
    <scope>NUCLEOTIDE SEQUENCE [LARGE SCALE GENOMIC DNA]</scope>
    <source>
        <strain evidence="4 5">ALG-7-W6</strain>
    </source>
</reference>
<dbReference type="SUPFAM" id="SSF53187">
    <property type="entry name" value="Zn-dependent exopeptidases"/>
    <property type="match status" value="1"/>
</dbReference>
<dbReference type="OrthoDB" id="3064516at2759"/>
<dbReference type="InterPro" id="IPR002933">
    <property type="entry name" value="Peptidase_M20"/>
</dbReference>
<proteinExistence type="inferred from homology"/>
<comment type="similarity">
    <text evidence="1">Belongs to the peptidase M20A family.</text>
</comment>
<sequence length="290" mass="32722">MATEELPSVTRFRQFLQIKTVQPNPDYAKCAEFLVSQGNEIGLQSTVLEESWTHPPFAADRVQTEDGDFKIFARGSQDMKVTGSIFFLFILNIDAYDTQGTAIEKLLPVINELMELRNKNEAKVLEFDPKVRSYRSGEVTSINLTGLEGGKQPNVVPATYSVTFDIRISPTDDLEAFRSYLSNLAASNGVEMKILRPNETRTLTKIDRSNLFIRTFFENLESKNLEIVPIICPGNTDARYVRSKGIPAFGFNPMINTPLLAHNHDEYVLESQYLYGIDIYTDLIQSLANC</sequence>
<dbReference type="Gene3D" id="1.10.150.900">
    <property type="match status" value="1"/>
</dbReference>
<dbReference type="EMBL" id="LSSL01007537">
    <property type="protein sequence ID" value="OLY77954.1"/>
    <property type="molecule type" value="Genomic_DNA"/>
</dbReference>
<evidence type="ECO:0000259" key="3">
    <source>
        <dbReference type="Pfam" id="PF07687"/>
    </source>
</evidence>
<keyword evidence="5" id="KW-1185">Reference proteome</keyword>
<feature type="binding site" evidence="2">
    <location>
        <position position="262"/>
    </location>
    <ligand>
        <name>Zn(2+)</name>
        <dbReference type="ChEBI" id="CHEBI:29105"/>
        <label>2</label>
    </ligand>
</feature>
<protein>
    <submittedName>
        <fullName evidence="4">Aminoacylase-1</fullName>
    </submittedName>
</protein>
<dbReference type="InterPro" id="IPR011650">
    <property type="entry name" value="Peptidase_M20_dimer"/>
</dbReference>
<dbReference type="SUPFAM" id="SSF55031">
    <property type="entry name" value="Bacterial exopeptidase dimerisation domain"/>
    <property type="match status" value="1"/>
</dbReference>
<dbReference type="Gene3D" id="3.30.70.360">
    <property type="match status" value="1"/>
</dbReference>
<dbReference type="AlphaFoldDB" id="A0A1R0GM24"/>
<comment type="cofactor">
    <cofactor evidence="2">
        <name>Zn(2+)</name>
        <dbReference type="ChEBI" id="CHEBI:29105"/>
    </cofactor>
    <text evidence="2">Binds 2 Zn(2+) ions per subunit.</text>
</comment>
<keyword evidence="2" id="KW-0479">Metal-binding</keyword>
<gene>
    <name evidence="4" type="ORF">AYI68_g8005</name>
</gene>
<organism evidence="4 5">
    <name type="scientific">Smittium mucronatum</name>
    <dbReference type="NCBI Taxonomy" id="133383"/>
    <lineage>
        <taxon>Eukaryota</taxon>
        <taxon>Fungi</taxon>
        <taxon>Fungi incertae sedis</taxon>
        <taxon>Zoopagomycota</taxon>
        <taxon>Kickxellomycotina</taxon>
        <taxon>Harpellomycetes</taxon>
        <taxon>Harpellales</taxon>
        <taxon>Legeriomycetaceae</taxon>
        <taxon>Smittium</taxon>
    </lineage>
</organism>
<dbReference type="GO" id="GO:0046872">
    <property type="term" value="F:metal ion binding"/>
    <property type="evidence" value="ECO:0007669"/>
    <property type="project" value="UniProtKB-KW"/>
</dbReference>
<name>A0A1R0GM24_9FUNG</name>
<keyword evidence="2" id="KW-0862">Zinc</keyword>
<dbReference type="InterPro" id="IPR052083">
    <property type="entry name" value="Aminoacylase-1_M20A"/>
</dbReference>
<dbReference type="PANTHER" id="PTHR45892">
    <property type="entry name" value="AMINOACYLASE-1"/>
    <property type="match status" value="1"/>
</dbReference>
<dbReference type="Proteomes" id="UP000187455">
    <property type="component" value="Unassembled WGS sequence"/>
</dbReference>
<dbReference type="GO" id="GO:0004046">
    <property type="term" value="F:aminoacylase activity"/>
    <property type="evidence" value="ECO:0007669"/>
    <property type="project" value="TreeGrafter"/>
</dbReference>
<dbReference type="InterPro" id="IPR036264">
    <property type="entry name" value="Bact_exopeptidase_dim_dom"/>
</dbReference>
<evidence type="ECO:0000313" key="4">
    <source>
        <dbReference type="EMBL" id="OLY77954.1"/>
    </source>
</evidence>
<evidence type="ECO:0000256" key="2">
    <source>
        <dbReference type="PIRSR" id="PIRSR036696-2"/>
    </source>
</evidence>
<dbReference type="Pfam" id="PF01546">
    <property type="entry name" value="Peptidase_M20"/>
    <property type="match status" value="1"/>
</dbReference>
<accession>A0A1R0GM24</accession>
<dbReference type="PIRSF" id="PIRSF036696">
    <property type="entry name" value="ACY-1"/>
    <property type="match status" value="1"/>
</dbReference>
<evidence type="ECO:0000313" key="5">
    <source>
        <dbReference type="Proteomes" id="UP000187455"/>
    </source>
</evidence>
<feature type="domain" description="Peptidase M20 dimerisation" evidence="3">
    <location>
        <begin position="102"/>
        <end position="189"/>
    </location>
</feature>
<evidence type="ECO:0000256" key="1">
    <source>
        <dbReference type="ARBA" id="ARBA00006247"/>
    </source>
</evidence>
<dbReference type="STRING" id="133383.A0A1R0GM24"/>
<dbReference type="Gene3D" id="3.40.630.10">
    <property type="entry name" value="Zn peptidases"/>
    <property type="match status" value="1"/>
</dbReference>